<accession>A0A1V0EDR7</accession>
<dbReference type="Pfam" id="PF20557">
    <property type="entry name" value="DnaT_2"/>
    <property type="match status" value="1"/>
</dbReference>
<evidence type="ECO:0000313" key="2">
    <source>
        <dbReference type="EMBL" id="ARB15004.1"/>
    </source>
</evidence>
<reference evidence="3" key="1">
    <citation type="journal article" date="2017" name="Curr. Microbiol.">
        <title>Genomic Diversity of Type B3 Bacteriophages of Caulobacter crescentus.</title>
        <authorList>
            <person name="Ash K.T."/>
            <person name="Drake K.M."/>
            <person name="Gibbs W.S."/>
            <person name="Ely B."/>
        </authorList>
    </citation>
    <scope>NUCLEOTIDE SEQUENCE [LARGE SCALE GENOMIC DNA]</scope>
</reference>
<dbReference type="Proteomes" id="UP000222485">
    <property type="component" value="Genome"/>
</dbReference>
<organism evidence="2 3">
    <name type="scientific">Caulobacter phage Ccr32</name>
    <dbReference type="NCBI Taxonomy" id="1959738"/>
    <lineage>
        <taxon>Viruses</taxon>
        <taxon>Duplodnaviria</taxon>
        <taxon>Heunggongvirae</taxon>
        <taxon>Uroviricota</taxon>
        <taxon>Caudoviricetes</taxon>
        <taxon>Jeanschmidtviridae</taxon>
        <taxon>Shapirovirus</taxon>
        <taxon>Shapirovirus cbk</taxon>
    </lineage>
</organism>
<protein>
    <recommendedName>
        <fullName evidence="1">Putative DnaT-like domain-containing protein</fullName>
    </recommendedName>
</protein>
<evidence type="ECO:0000259" key="1">
    <source>
        <dbReference type="Pfam" id="PF20557"/>
    </source>
</evidence>
<gene>
    <name evidence="2" type="ORF">Ccr32_gp085</name>
</gene>
<dbReference type="EMBL" id="KY555146">
    <property type="protein sequence ID" value="ARB15004.1"/>
    <property type="molecule type" value="Genomic_DNA"/>
</dbReference>
<name>A0A1V0EDR7_9CAUD</name>
<evidence type="ECO:0000313" key="3">
    <source>
        <dbReference type="Proteomes" id="UP000222485"/>
    </source>
</evidence>
<feature type="domain" description="Putative DnaT-like" evidence="1">
    <location>
        <begin position="3"/>
        <end position="170"/>
    </location>
</feature>
<proteinExistence type="predicted"/>
<sequence length="173" mass="19250">MAFTFVVETGAGDPAANSYCDVQFADDYIYANVYANTAWDALDQDGKERFLVRASKYLDRTIAWAGEKVDEDSGLRWPRAGVYDIDGFLIPSDAIPQQLMEATAEMAAALMNNDWTSPQTTRGMKEIQVDVIELKFDSEIQRGSMPDIVMSILEGLGVVKTGTRPAFKKIIRH</sequence>
<dbReference type="InterPro" id="IPR046787">
    <property type="entry name" value="DnaT_2"/>
</dbReference>